<reference evidence="1" key="2">
    <citation type="journal article" date="2015" name="Data Brief">
        <title>Shoot transcriptome of the giant reed, Arundo donax.</title>
        <authorList>
            <person name="Barrero R.A."/>
            <person name="Guerrero F.D."/>
            <person name="Moolhuijzen P."/>
            <person name="Goolsby J.A."/>
            <person name="Tidwell J."/>
            <person name="Bellgard S.E."/>
            <person name="Bellgard M.I."/>
        </authorList>
    </citation>
    <scope>NUCLEOTIDE SEQUENCE</scope>
    <source>
        <tissue evidence="1">Shoot tissue taken approximately 20 cm above the soil surface</tissue>
    </source>
</reference>
<name>A0A0A9DWK6_ARUDO</name>
<dbReference type="EMBL" id="GBRH01205729">
    <property type="protein sequence ID" value="JAD92166.1"/>
    <property type="molecule type" value="Transcribed_RNA"/>
</dbReference>
<proteinExistence type="predicted"/>
<reference evidence="1" key="1">
    <citation type="submission" date="2014-09" db="EMBL/GenBank/DDBJ databases">
        <authorList>
            <person name="Magalhaes I.L.F."/>
            <person name="Oliveira U."/>
            <person name="Santos F.R."/>
            <person name="Vidigal T.H.D.A."/>
            <person name="Brescovit A.D."/>
            <person name="Santos A.J."/>
        </authorList>
    </citation>
    <scope>NUCLEOTIDE SEQUENCE</scope>
    <source>
        <tissue evidence="1">Shoot tissue taken approximately 20 cm above the soil surface</tissue>
    </source>
</reference>
<accession>A0A0A9DWK6</accession>
<organism evidence="1">
    <name type="scientific">Arundo donax</name>
    <name type="common">Giant reed</name>
    <name type="synonym">Donax arundinaceus</name>
    <dbReference type="NCBI Taxonomy" id="35708"/>
    <lineage>
        <taxon>Eukaryota</taxon>
        <taxon>Viridiplantae</taxon>
        <taxon>Streptophyta</taxon>
        <taxon>Embryophyta</taxon>
        <taxon>Tracheophyta</taxon>
        <taxon>Spermatophyta</taxon>
        <taxon>Magnoliopsida</taxon>
        <taxon>Liliopsida</taxon>
        <taxon>Poales</taxon>
        <taxon>Poaceae</taxon>
        <taxon>PACMAD clade</taxon>
        <taxon>Arundinoideae</taxon>
        <taxon>Arundineae</taxon>
        <taxon>Arundo</taxon>
    </lineage>
</organism>
<sequence length="15" mass="1730">MLFSYCQLISGHCEV</sequence>
<protein>
    <submittedName>
        <fullName evidence="1">Uncharacterized protein</fullName>
    </submittedName>
</protein>
<evidence type="ECO:0000313" key="1">
    <source>
        <dbReference type="EMBL" id="JAD92166.1"/>
    </source>
</evidence>